<evidence type="ECO:0000256" key="2">
    <source>
        <dbReference type="NCBIfam" id="TIGR00838"/>
    </source>
</evidence>
<dbReference type="InterPro" id="IPR009049">
    <property type="entry name" value="Argininosuccinate_lyase"/>
</dbReference>
<dbReference type="PRINTS" id="PR00145">
    <property type="entry name" value="ARGSUCLYASE"/>
</dbReference>
<comment type="pathway">
    <text evidence="1">Amino-acid biosynthesis; L-arginine biosynthesis; L-arginine from L-ornithine and carbamoyl phosphate: step 3/3.</text>
</comment>
<dbReference type="PANTHER" id="PTHR43814:SF1">
    <property type="entry name" value="ARGININOSUCCINATE LYASE"/>
    <property type="match status" value="1"/>
</dbReference>
<dbReference type="CDD" id="cd01359">
    <property type="entry name" value="Argininosuccinate_lyase"/>
    <property type="match status" value="1"/>
</dbReference>
<dbReference type="NCBIfam" id="TIGR00838">
    <property type="entry name" value="argH"/>
    <property type="match status" value="1"/>
</dbReference>
<evidence type="ECO:0000313" key="7">
    <source>
        <dbReference type="Proteomes" id="UP000716004"/>
    </source>
</evidence>
<evidence type="ECO:0000259" key="5">
    <source>
        <dbReference type="Pfam" id="PF14698"/>
    </source>
</evidence>
<dbReference type="InterPro" id="IPR022761">
    <property type="entry name" value="Fumarate_lyase_N"/>
</dbReference>
<feature type="domain" description="Fumarate lyase N-terminal" evidence="4">
    <location>
        <begin position="10"/>
        <end position="299"/>
    </location>
</feature>
<comment type="caution">
    <text evidence="6">The sequence shown here is derived from an EMBL/GenBank/DDBJ whole genome shotgun (WGS) entry which is preliminary data.</text>
</comment>
<evidence type="ECO:0000259" key="4">
    <source>
        <dbReference type="Pfam" id="PF00206"/>
    </source>
</evidence>
<dbReference type="Gene3D" id="1.20.200.10">
    <property type="entry name" value="Fumarase/aspartase (Central domain)"/>
    <property type="match status" value="1"/>
</dbReference>
<dbReference type="EMBL" id="JAGVSJ010000002">
    <property type="protein sequence ID" value="MBX8631130.1"/>
    <property type="molecule type" value="Genomic_DNA"/>
</dbReference>
<comment type="subcellular location">
    <subcellularLocation>
        <location evidence="1">Cytoplasm</location>
    </subcellularLocation>
</comment>
<keyword evidence="1 6" id="KW-0456">Lyase</keyword>
<dbReference type="GO" id="GO:0042450">
    <property type="term" value="P:L-arginine biosynthetic process via ornithine"/>
    <property type="evidence" value="ECO:0007669"/>
    <property type="project" value="UniProtKB-UniRule"/>
</dbReference>
<dbReference type="InterPro" id="IPR008948">
    <property type="entry name" value="L-Aspartase-like"/>
</dbReference>
<comment type="catalytic activity">
    <reaction evidence="1">
        <text>2-(N(omega)-L-arginino)succinate = fumarate + L-arginine</text>
        <dbReference type="Rhea" id="RHEA:24020"/>
        <dbReference type="ChEBI" id="CHEBI:29806"/>
        <dbReference type="ChEBI" id="CHEBI:32682"/>
        <dbReference type="ChEBI" id="CHEBI:57472"/>
        <dbReference type="EC" id="4.3.2.1"/>
    </reaction>
</comment>
<dbReference type="FunFam" id="1.20.200.10:FF:000015">
    <property type="entry name" value="argininosuccinate lyase isoform X2"/>
    <property type="match status" value="1"/>
</dbReference>
<evidence type="ECO:0000313" key="6">
    <source>
        <dbReference type="EMBL" id="MBX8631130.1"/>
    </source>
</evidence>
<keyword evidence="1" id="KW-0963">Cytoplasm</keyword>
<gene>
    <name evidence="1 6" type="primary">argH</name>
    <name evidence="6" type="ORF">J9259_01210</name>
</gene>
<dbReference type="InterPro" id="IPR000362">
    <property type="entry name" value="Fumarate_lyase_fam"/>
</dbReference>
<keyword evidence="1" id="KW-0055">Arginine biosynthesis</keyword>
<dbReference type="InterPro" id="IPR024083">
    <property type="entry name" value="Fumarase/histidase_N"/>
</dbReference>
<dbReference type="Proteomes" id="UP000716004">
    <property type="component" value="Unassembled WGS sequence"/>
</dbReference>
<feature type="region of interest" description="Disordered" evidence="3">
    <location>
        <begin position="419"/>
        <end position="438"/>
    </location>
</feature>
<dbReference type="PRINTS" id="PR00149">
    <property type="entry name" value="FUMRATELYASE"/>
</dbReference>
<dbReference type="EC" id="4.3.2.1" evidence="1 2"/>
<dbReference type="HAMAP" id="MF_00006">
    <property type="entry name" value="Arg_succ_lyase"/>
    <property type="match status" value="1"/>
</dbReference>
<dbReference type="GO" id="GO:0005829">
    <property type="term" value="C:cytosol"/>
    <property type="evidence" value="ECO:0007669"/>
    <property type="project" value="TreeGrafter"/>
</dbReference>
<organism evidence="6 7">
    <name type="scientific">Candidatus Sysuiplasma superficiale</name>
    <dbReference type="NCBI Taxonomy" id="2823368"/>
    <lineage>
        <taxon>Archaea</taxon>
        <taxon>Methanobacteriati</taxon>
        <taxon>Thermoplasmatota</taxon>
        <taxon>Thermoplasmata</taxon>
        <taxon>Candidatus Sysuiplasmatales</taxon>
        <taxon>Candidatus Sysuiplasmataceae</taxon>
        <taxon>Candidatus Sysuiplasma</taxon>
    </lineage>
</organism>
<reference evidence="6" key="1">
    <citation type="submission" date="2021-04" db="EMBL/GenBank/DDBJ databases">
        <title>Genomic insights into ecological role and evolution of a novel Thermoplasmata order Candidatus Sysuiplasmatales.</title>
        <authorList>
            <person name="Yuan Y."/>
        </authorList>
    </citation>
    <scope>NUCLEOTIDE SEQUENCE</scope>
    <source>
        <strain evidence="6">YP2-bin.285</strain>
    </source>
</reference>
<dbReference type="SUPFAM" id="SSF48557">
    <property type="entry name" value="L-aspartase-like"/>
    <property type="match status" value="1"/>
</dbReference>
<accession>A0A8J7YM63</accession>
<dbReference type="Pfam" id="PF00206">
    <property type="entry name" value="Lyase_1"/>
    <property type="match status" value="1"/>
</dbReference>
<dbReference type="PROSITE" id="PS00163">
    <property type="entry name" value="FUMARATE_LYASES"/>
    <property type="match status" value="1"/>
</dbReference>
<sequence>MKSKRDLWSGRFRKRLDPEARAFSSSPEDAAIARHDIIGSIAHAMTLRRAGIISERESEEIVEALRSIYKEVSADAAEFLSGEEDVHMAVERRLTSMSPAGPKLHTARSRNDQIALDLRLYVRENSLRMMRGIISLQKALLRRASGERSTVLPGYTHLQHAQPVYLSHHLLAHFNRLERDFRRIASDMDRNCFSPLGACAIAGTSHGIDVRYSSSLLGFPRHFSNSIDATSDRDFVLDACYSNAVTALHLSSMAEEFILWSSAEFSFIDIPDELSTGSSIMPHKKNPDMAEHIRGLASRPISDLSGVATILHSLPLGYASDLQHVKRYLFDSFEVTSSLLSVASSFMSSVRFNRERMREAASDPLSYSVEIVDQLVQSGMAFREAHELVGRAVLKSLDTGKALSDVLSQAGVRANVPSVPEESVEMRGSEGGSSLESIRKQMRRASSVVEREGRELGAAERRYESMVDTLLGK</sequence>
<evidence type="ECO:0000256" key="3">
    <source>
        <dbReference type="SAM" id="MobiDB-lite"/>
    </source>
</evidence>
<evidence type="ECO:0000256" key="1">
    <source>
        <dbReference type="HAMAP-Rule" id="MF_00006"/>
    </source>
</evidence>
<dbReference type="Pfam" id="PF14698">
    <property type="entry name" value="ASL_C2"/>
    <property type="match status" value="1"/>
</dbReference>
<dbReference type="Gene3D" id="1.10.275.10">
    <property type="entry name" value="Fumarase/aspartase (N-terminal domain)"/>
    <property type="match status" value="1"/>
</dbReference>
<dbReference type="GO" id="GO:0004056">
    <property type="term" value="F:argininosuccinate lyase activity"/>
    <property type="evidence" value="ECO:0007669"/>
    <property type="project" value="UniProtKB-UniRule"/>
</dbReference>
<dbReference type="InterPro" id="IPR020557">
    <property type="entry name" value="Fumarate_lyase_CS"/>
</dbReference>
<dbReference type="UniPathway" id="UPA00068">
    <property type="reaction ID" value="UER00114"/>
</dbReference>
<comment type="similarity">
    <text evidence="1">Belongs to the lyase 1 family. Argininosuccinate lyase subfamily.</text>
</comment>
<proteinExistence type="inferred from homology"/>
<feature type="domain" description="Argininosuccinate lyase C-terminal" evidence="5">
    <location>
        <begin position="370"/>
        <end position="406"/>
    </location>
</feature>
<dbReference type="AlphaFoldDB" id="A0A8J7YM63"/>
<dbReference type="InterPro" id="IPR029419">
    <property type="entry name" value="Arg_succ_lyase_C"/>
</dbReference>
<name>A0A8J7YM63_9ARCH</name>
<dbReference type="Gene3D" id="1.10.40.30">
    <property type="entry name" value="Fumarase/aspartase (C-terminal domain)"/>
    <property type="match status" value="1"/>
</dbReference>
<keyword evidence="1" id="KW-0028">Amino-acid biosynthesis</keyword>
<dbReference type="PANTHER" id="PTHR43814">
    <property type="entry name" value="ARGININOSUCCINATE LYASE"/>
    <property type="match status" value="1"/>
</dbReference>
<protein>
    <recommendedName>
        <fullName evidence="1 2">Argininosuccinate lyase</fullName>
        <shortName evidence="1">ASAL</shortName>
        <ecNumber evidence="1 2">4.3.2.1</ecNumber>
    </recommendedName>
    <alternativeName>
        <fullName evidence="1">Arginosuccinase</fullName>
    </alternativeName>
</protein>